<keyword evidence="1" id="KW-0812">Transmembrane</keyword>
<dbReference type="Proteomes" id="UP001157915">
    <property type="component" value="Unassembled WGS sequence"/>
</dbReference>
<protein>
    <submittedName>
        <fullName evidence="2">Uncharacterized protein</fullName>
    </submittedName>
</protein>
<reference evidence="2 3" key="1">
    <citation type="submission" date="2017-05" db="EMBL/GenBank/DDBJ databases">
        <authorList>
            <person name="Varghese N."/>
            <person name="Submissions S."/>
        </authorList>
    </citation>
    <scope>NUCLEOTIDE SEQUENCE [LARGE SCALE GENOMIC DNA]</scope>
    <source>
        <strain evidence="2 3">DSM 15360</strain>
    </source>
</reference>
<gene>
    <name evidence="2" type="ORF">SAMN06265367_1052</name>
</gene>
<accession>A0ABY1P6W3</accession>
<feature type="transmembrane region" description="Helical" evidence="1">
    <location>
        <begin position="66"/>
        <end position="84"/>
    </location>
</feature>
<keyword evidence="1" id="KW-1133">Transmembrane helix</keyword>
<sequence>MDKSKRLLLFGIYVILCLIAEAIILWLFPYTGLGGLICWPLTILIAMGLGLIIFKVTKRQLKIWQLSTLFLSVFSFQIFLQLMTTPQDFGGTTLYKIRDTFNAYVKYDSINYSDFANLTTGERVAYIYKFKEELPDKFIALQIDSTGQNYESLNPRTHLFEFKKGKIQYDSRQLKLINNDTSTTIIEYLPNSDTIIHKTVRDIFSPQLMGWSENGYNFFRKEDDFEMTTGIEKLLYGILERTRKPNR</sequence>
<evidence type="ECO:0000256" key="1">
    <source>
        <dbReference type="SAM" id="Phobius"/>
    </source>
</evidence>
<organism evidence="2 3">
    <name type="scientific">Algoriphagus winogradskyi</name>
    <dbReference type="NCBI Taxonomy" id="237017"/>
    <lineage>
        <taxon>Bacteria</taxon>
        <taxon>Pseudomonadati</taxon>
        <taxon>Bacteroidota</taxon>
        <taxon>Cytophagia</taxon>
        <taxon>Cytophagales</taxon>
        <taxon>Cyclobacteriaceae</taxon>
        <taxon>Algoriphagus</taxon>
    </lineage>
</organism>
<evidence type="ECO:0000313" key="3">
    <source>
        <dbReference type="Proteomes" id="UP001157915"/>
    </source>
</evidence>
<keyword evidence="3" id="KW-1185">Reference proteome</keyword>
<feature type="transmembrane region" description="Helical" evidence="1">
    <location>
        <begin position="34"/>
        <end position="54"/>
    </location>
</feature>
<evidence type="ECO:0000313" key="2">
    <source>
        <dbReference type="EMBL" id="SMP26903.1"/>
    </source>
</evidence>
<proteinExistence type="predicted"/>
<dbReference type="EMBL" id="FXUA01000005">
    <property type="protein sequence ID" value="SMP26903.1"/>
    <property type="molecule type" value="Genomic_DNA"/>
</dbReference>
<name>A0ABY1P6W3_9BACT</name>
<keyword evidence="1" id="KW-0472">Membrane</keyword>
<comment type="caution">
    <text evidence="2">The sequence shown here is derived from an EMBL/GenBank/DDBJ whole genome shotgun (WGS) entry which is preliminary data.</text>
</comment>
<dbReference type="RefSeq" id="WP_283413467.1">
    <property type="nucleotide sequence ID" value="NZ_FXUA01000005.1"/>
</dbReference>
<feature type="transmembrane region" description="Helical" evidence="1">
    <location>
        <begin position="7"/>
        <end position="28"/>
    </location>
</feature>